<dbReference type="PANTHER" id="PTHR34846:SF10">
    <property type="entry name" value="CYTOPLASMIC PROTEIN"/>
    <property type="match status" value="1"/>
</dbReference>
<dbReference type="Proteomes" id="UP000273786">
    <property type="component" value="Unassembled WGS sequence"/>
</dbReference>
<gene>
    <name evidence="2" type="ORF">EH240_20810</name>
</gene>
<dbReference type="Gene3D" id="1.20.1290.10">
    <property type="entry name" value="AhpD-like"/>
    <property type="match status" value="1"/>
</dbReference>
<name>A0A3P3FFK1_9HYPH</name>
<reference evidence="2 3" key="1">
    <citation type="submission" date="2018-11" db="EMBL/GenBank/DDBJ databases">
        <title>the genome of Mesorhizobium tamadayense DSM 28320.</title>
        <authorList>
            <person name="Gao J."/>
        </authorList>
    </citation>
    <scope>NUCLEOTIDE SEQUENCE [LARGE SCALE GENOMIC DNA]</scope>
    <source>
        <strain evidence="2 3">DSM 28320</strain>
    </source>
</reference>
<dbReference type="GO" id="GO:0051920">
    <property type="term" value="F:peroxiredoxin activity"/>
    <property type="evidence" value="ECO:0007669"/>
    <property type="project" value="InterPro"/>
</dbReference>
<dbReference type="InterPro" id="IPR004675">
    <property type="entry name" value="AhpD_core"/>
</dbReference>
<dbReference type="AlphaFoldDB" id="A0A3P3FFK1"/>
<dbReference type="InterPro" id="IPR029032">
    <property type="entry name" value="AhpD-like"/>
</dbReference>
<dbReference type="OrthoDB" id="9801997at2"/>
<dbReference type="NCBIfam" id="TIGR00778">
    <property type="entry name" value="ahpD_dom"/>
    <property type="match status" value="1"/>
</dbReference>
<sequence length="161" mass="17636">MTARLDPLAAPSLMKEWHRASLAIASSLDPALAELIEIRASQINGCANCINMHTTYARERGETEQRIYLLSAWREAPCYTDRERAALGWTEALTRISEGHTHEAAYEALEAHFTEEERVKLTLMVNIINGWNRIAVGFGGFVDPAAVKAANAKAANKAAAA</sequence>
<evidence type="ECO:0000313" key="3">
    <source>
        <dbReference type="Proteomes" id="UP000273786"/>
    </source>
</evidence>
<dbReference type="RefSeq" id="WP_125002099.1">
    <property type="nucleotide sequence ID" value="NZ_RQXT01000027.1"/>
</dbReference>
<dbReference type="InterPro" id="IPR003779">
    <property type="entry name" value="CMD-like"/>
</dbReference>
<proteinExistence type="predicted"/>
<accession>A0A3P3FFK1</accession>
<evidence type="ECO:0000259" key="1">
    <source>
        <dbReference type="Pfam" id="PF02627"/>
    </source>
</evidence>
<comment type="caution">
    <text evidence="2">The sequence shown here is derived from an EMBL/GenBank/DDBJ whole genome shotgun (WGS) entry which is preliminary data.</text>
</comment>
<keyword evidence="3" id="KW-1185">Reference proteome</keyword>
<evidence type="ECO:0000313" key="2">
    <source>
        <dbReference type="EMBL" id="RRH97405.1"/>
    </source>
</evidence>
<dbReference type="PANTHER" id="PTHR34846">
    <property type="entry name" value="4-CARBOXYMUCONOLACTONE DECARBOXYLASE FAMILY PROTEIN (AFU_ORTHOLOGUE AFUA_6G11590)"/>
    <property type="match status" value="1"/>
</dbReference>
<dbReference type="EMBL" id="RQXT01000027">
    <property type="protein sequence ID" value="RRH97405.1"/>
    <property type="molecule type" value="Genomic_DNA"/>
</dbReference>
<organism evidence="2 3">
    <name type="scientific">Mesorhizobium tamadayense</name>
    <dbReference type="NCBI Taxonomy" id="425306"/>
    <lineage>
        <taxon>Bacteria</taxon>
        <taxon>Pseudomonadati</taxon>
        <taxon>Pseudomonadota</taxon>
        <taxon>Alphaproteobacteria</taxon>
        <taxon>Hyphomicrobiales</taxon>
        <taxon>Phyllobacteriaceae</taxon>
        <taxon>Mesorhizobium</taxon>
    </lineage>
</organism>
<dbReference type="Pfam" id="PF02627">
    <property type="entry name" value="CMD"/>
    <property type="match status" value="1"/>
</dbReference>
<dbReference type="SUPFAM" id="SSF69118">
    <property type="entry name" value="AhpD-like"/>
    <property type="match status" value="1"/>
</dbReference>
<feature type="domain" description="Carboxymuconolactone decarboxylase-like" evidence="1">
    <location>
        <begin position="19"/>
        <end position="92"/>
    </location>
</feature>
<protein>
    <submittedName>
        <fullName evidence="2">Carboxymuconolactone decarboxylase family protein</fullName>
    </submittedName>
</protein>